<feature type="transmembrane region" description="Helical" evidence="1">
    <location>
        <begin position="240"/>
        <end position="258"/>
    </location>
</feature>
<dbReference type="VEuPathDB" id="FungiDB:BD410DRAFT_807367"/>
<gene>
    <name evidence="2" type="ORF">BD410DRAFT_807367</name>
</gene>
<keyword evidence="1" id="KW-0812">Transmembrane</keyword>
<keyword evidence="1" id="KW-0472">Membrane</keyword>
<keyword evidence="3" id="KW-1185">Reference proteome</keyword>
<evidence type="ECO:0000313" key="3">
    <source>
        <dbReference type="Proteomes" id="UP000294933"/>
    </source>
</evidence>
<dbReference type="Proteomes" id="UP000294933">
    <property type="component" value="Unassembled WGS sequence"/>
</dbReference>
<keyword evidence="1" id="KW-1133">Transmembrane helix</keyword>
<reference evidence="2 3" key="1">
    <citation type="submission" date="2018-06" db="EMBL/GenBank/DDBJ databases">
        <title>A transcriptomic atlas of mushroom development highlights an independent origin of complex multicellularity.</title>
        <authorList>
            <consortium name="DOE Joint Genome Institute"/>
            <person name="Krizsan K."/>
            <person name="Almasi E."/>
            <person name="Merenyi Z."/>
            <person name="Sahu N."/>
            <person name="Viragh M."/>
            <person name="Koszo T."/>
            <person name="Mondo S."/>
            <person name="Kiss B."/>
            <person name="Balint B."/>
            <person name="Kues U."/>
            <person name="Barry K."/>
            <person name="Hegedus J.C."/>
            <person name="Henrissat B."/>
            <person name="Johnson J."/>
            <person name="Lipzen A."/>
            <person name="Ohm R."/>
            <person name="Nagy I."/>
            <person name="Pangilinan J."/>
            <person name="Yan J."/>
            <person name="Xiong Y."/>
            <person name="Grigoriev I.V."/>
            <person name="Hibbett D.S."/>
            <person name="Nagy L.G."/>
        </authorList>
    </citation>
    <scope>NUCLEOTIDE SEQUENCE [LARGE SCALE GENOMIC DNA]</scope>
    <source>
        <strain evidence="2 3">SZMC22713</strain>
    </source>
</reference>
<organism evidence="2 3">
    <name type="scientific">Rickenella mellea</name>
    <dbReference type="NCBI Taxonomy" id="50990"/>
    <lineage>
        <taxon>Eukaryota</taxon>
        <taxon>Fungi</taxon>
        <taxon>Dikarya</taxon>
        <taxon>Basidiomycota</taxon>
        <taxon>Agaricomycotina</taxon>
        <taxon>Agaricomycetes</taxon>
        <taxon>Hymenochaetales</taxon>
        <taxon>Rickenellaceae</taxon>
        <taxon>Rickenella</taxon>
    </lineage>
</organism>
<dbReference type="OrthoDB" id="3346544at2759"/>
<feature type="transmembrane region" description="Helical" evidence="1">
    <location>
        <begin position="161"/>
        <end position="185"/>
    </location>
</feature>
<feature type="transmembrane region" description="Helical" evidence="1">
    <location>
        <begin position="206"/>
        <end position="228"/>
    </location>
</feature>
<feature type="transmembrane region" description="Helical" evidence="1">
    <location>
        <begin position="47"/>
        <end position="74"/>
    </location>
</feature>
<dbReference type="AlphaFoldDB" id="A0A4Y7PQX9"/>
<evidence type="ECO:0000256" key="1">
    <source>
        <dbReference type="SAM" id="Phobius"/>
    </source>
</evidence>
<name>A0A4Y7PQX9_9AGAM</name>
<proteinExistence type="predicted"/>
<dbReference type="EMBL" id="ML170222">
    <property type="protein sequence ID" value="TDL17411.1"/>
    <property type="molecule type" value="Genomic_DNA"/>
</dbReference>
<feature type="transmembrane region" description="Helical" evidence="1">
    <location>
        <begin position="94"/>
        <end position="116"/>
    </location>
</feature>
<feature type="transmembrane region" description="Helical" evidence="1">
    <location>
        <begin position="12"/>
        <end position="35"/>
    </location>
</feature>
<evidence type="ECO:0000313" key="2">
    <source>
        <dbReference type="EMBL" id="TDL17411.1"/>
    </source>
</evidence>
<accession>A0A4Y7PQX9</accession>
<feature type="transmembrane region" description="Helical" evidence="1">
    <location>
        <begin position="123"/>
        <end position="141"/>
    </location>
</feature>
<sequence length="306" mass="34019">MPVQIDVAELAGLVIEGILYGVFLALFVATMQVLTRKRRHSRPNIPSIVSAVVMFILATAQISVDTTNIFLSFITLDRTHSVEFLLDGTKPILAARAGIYFTMMLVGDVILIYRTFVIWERNFWVILIPVCCTIGAGVAEYHTIWVFRHNSDPNIHEETKWGYAIFASSLAANFIATSLLAYRIWSHEARINSVLPKGLGMARLDNMTIVRIILESGMINVAYLIAYLVILRTGGQGLEILAYMTTPIIGITFATVILRMAMAAQREEITVSTTIHSPNSRLEFPMRSVGIAMDSDSMAMDKTLSL</sequence>
<protein>
    <submittedName>
        <fullName evidence="2">Uncharacterized protein</fullName>
    </submittedName>
</protein>